<comment type="similarity">
    <text evidence="6">Belongs to the DarT ADP-ribosyltransferase family.</text>
</comment>
<keyword evidence="1 6" id="KW-1277">Toxin-antitoxin system</keyword>
<keyword evidence="10" id="KW-1185">Reference proteome</keyword>
<dbReference type="GO" id="GO:0016757">
    <property type="term" value="F:glycosyltransferase activity"/>
    <property type="evidence" value="ECO:0007669"/>
    <property type="project" value="UniProtKB-UniRule"/>
</dbReference>
<feature type="active site" description="Proton acceptor" evidence="6">
    <location>
        <position position="131"/>
    </location>
</feature>
<dbReference type="GO" id="GO:0003677">
    <property type="term" value="F:DNA binding"/>
    <property type="evidence" value="ECO:0007669"/>
    <property type="project" value="UniProtKB-UniRule"/>
</dbReference>
<reference evidence="9" key="2">
    <citation type="submission" date="2020-09" db="EMBL/GenBank/DDBJ databases">
        <authorList>
            <person name="Sun Q."/>
            <person name="Zhou Y."/>
        </authorList>
    </citation>
    <scope>NUCLEOTIDE SEQUENCE</scope>
    <source>
        <strain evidence="9">CGMCC 1.8984</strain>
    </source>
</reference>
<organism evidence="9 10">
    <name type="scientific">Agromyces bauzanensis</name>
    <dbReference type="NCBI Taxonomy" id="1308924"/>
    <lineage>
        <taxon>Bacteria</taxon>
        <taxon>Bacillati</taxon>
        <taxon>Actinomycetota</taxon>
        <taxon>Actinomycetes</taxon>
        <taxon>Micrococcales</taxon>
        <taxon>Microbacteriaceae</taxon>
        <taxon>Agromyces</taxon>
    </lineage>
</organism>
<accession>A0A917UP91</accession>
<evidence type="ECO:0000256" key="4">
    <source>
        <dbReference type="ARBA" id="ARBA00022695"/>
    </source>
</evidence>
<feature type="compositionally biased region" description="Low complexity" evidence="7">
    <location>
        <begin position="49"/>
        <end position="63"/>
    </location>
</feature>
<keyword evidence="5 6" id="KW-0238">DNA-binding</keyword>
<keyword evidence="2 6" id="KW-0328">Glycosyltransferase</keyword>
<evidence type="ECO:0000256" key="6">
    <source>
        <dbReference type="PROSITE-ProRule" id="PRU01362"/>
    </source>
</evidence>
<dbReference type="AlphaFoldDB" id="A0A917UP91"/>
<feature type="domain" description="DarT" evidence="8">
    <location>
        <begin position="89"/>
        <end position="291"/>
    </location>
</feature>
<feature type="active site" evidence="6">
    <location>
        <position position="244"/>
    </location>
</feature>
<dbReference type="PROSITE" id="PS52018">
    <property type="entry name" value="DART"/>
    <property type="match status" value="1"/>
</dbReference>
<reference evidence="9" key="1">
    <citation type="journal article" date="2014" name="Int. J. Syst. Evol. Microbiol.">
        <title>Complete genome sequence of Corynebacterium casei LMG S-19264T (=DSM 44701T), isolated from a smear-ripened cheese.</title>
        <authorList>
            <consortium name="US DOE Joint Genome Institute (JGI-PGF)"/>
            <person name="Walter F."/>
            <person name="Albersmeier A."/>
            <person name="Kalinowski J."/>
            <person name="Ruckert C."/>
        </authorList>
    </citation>
    <scope>NUCLEOTIDE SEQUENCE</scope>
    <source>
        <strain evidence="9">CGMCC 1.8984</strain>
    </source>
</reference>
<feature type="binding site" evidence="6">
    <location>
        <position position="110"/>
    </location>
    <ligand>
        <name>NAD(+)</name>
        <dbReference type="ChEBI" id="CHEBI:57540"/>
    </ligand>
</feature>
<evidence type="ECO:0000313" key="9">
    <source>
        <dbReference type="EMBL" id="GGJ71491.1"/>
    </source>
</evidence>
<comment type="catalytic activity">
    <reaction evidence="6">
        <text>a thymidine in DNA + NAD(+) = an N-(ADP-alpha-D-ribosyl)-thymidine in DNA + nicotinamide + H(+)</text>
        <dbReference type="Rhea" id="RHEA:71651"/>
        <dbReference type="Rhea" id="RHEA-COMP:13556"/>
        <dbReference type="Rhea" id="RHEA-COMP:18051"/>
        <dbReference type="ChEBI" id="CHEBI:15378"/>
        <dbReference type="ChEBI" id="CHEBI:17154"/>
        <dbReference type="ChEBI" id="CHEBI:57540"/>
        <dbReference type="ChEBI" id="CHEBI:137386"/>
        <dbReference type="ChEBI" id="CHEBI:191199"/>
    </reaction>
</comment>
<evidence type="ECO:0000256" key="2">
    <source>
        <dbReference type="ARBA" id="ARBA00022676"/>
    </source>
</evidence>
<feature type="binding site" evidence="6">
    <location>
        <begin position="93"/>
        <end position="95"/>
    </location>
    <ligand>
        <name>NAD(+)</name>
        <dbReference type="ChEBI" id="CHEBI:57540"/>
    </ligand>
</feature>
<evidence type="ECO:0000256" key="7">
    <source>
        <dbReference type="SAM" id="MobiDB-lite"/>
    </source>
</evidence>
<dbReference type="Proteomes" id="UP000636956">
    <property type="component" value="Unassembled WGS sequence"/>
</dbReference>
<dbReference type="InterPro" id="IPR029494">
    <property type="entry name" value="DarT"/>
</dbReference>
<dbReference type="Pfam" id="PF14487">
    <property type="entry name" value="DarT"/>
    <property type="match status" value="1"/>
</dbReference>
<feature type="binding site" evidence="6">
    <location>
        <position position="131"/>
    </location>
    <ligand>
        <name>NAD(+)</name>
        <dbReference type="ChEBI" id="CHEBI:57540"/>
    </ligand>
</feature>
<evidence type="ECO:0000313" key="10">
    <source>
        <dbReference type="Proteomes" id="UP000636956"/>
    </source>
</evidence>
<dbReference type="EMBL" id="BMMD01000002">
    <property type="protein sequence ID" value="GGJ71491.1"/>
    <property type="molecule type" value="Genomic_DNA"/>
</dbReference>
<gene>
    <name evidence="9" type="ORF">GCM10011372_06730</name>
</gene>
<keyword evidence="4 6" id="KW-0548">Nucleotidyltransferase</keyword>
<keyword evidence="3 6" id="KW-0808">Transferase</keyword>
<evidence type="ECO:0000256" key="5">
    <source>
        <dbReference type="ARBA" id="ARBA00023125"/>
    </source>
</evidence>
<protein>
    <recommendedName>
        <fullName evidence="8">DarT domain-containing protein</fullName>
    </recommendedName>
</protein>
<evidence type="ECO:0000256" key="3">
    <source>
        <dbReference type="ARBA" id="ARBA00022679"/>
    </source>
</evidence>
<name>A0A917UP91_9MICO</name>
<dbReference type="GO" id="GO:0016779">
    <property type="term" value="F:nucleotidyltransferase activity"/>
    <property type="evidence" value="ECO:0007669"/>
    <property type="project" value="UniProtKB-UniRule"/>
</dbReference>
<comment type="caution">
    <text evidence="9">The sequence shown here is derived from an EMBL/GenBank/DDBJ whole genome shotgun (WGS) entry which is preliminary data.</text>
</comment>
<feature type="region of interest" description="Disordered" evidence="7">
    <location>
        <begin position="42"/>
        <end position="76"/>
    </location>
</feature>
<evidence type="ECO:0000256" key="1">
    <source>
        <dbReference type="ARBA" id="ARBA00022649"/>
    </source>
</evidence>
<sequence>MKFGLVRPQREPSDEGFHVADECIHGFDDGLCAICFPPPEPEPKRVIAPPRTSRSTGPRSSRPARQTARVAGAASARTLHEAPIDPKTVRIYHVTHVDNLASILGEGALLADRAGAAPAVDVSAPSAREFRRSAPAPGGDAVVADYVPFLLSTDAHVWNAVRTGTPDPRLAADAVERQPADHVILVSSVAGAVGARTEVEGTVVVTDADAAAGSVRAASAWPEVLRMLQRLHREDEGSRLLSAEVLVRESLPLERVLLIAVGNDRVRDRVRAALDAVGLRTRVAVYPPWFQPTQDPAAE</sequence>
<evidence type="ECO:0000259" key="8">
    <source>
        <dbReference type="PROSITE" id="PS52018"/>
    </source>
</evidence>
<proteinExistence type="inferred from homology"/>
<comment type="caution">
    <text evidence="6">Lacks conserved residue(s) required for the propagation of feature annotation.</text>
</comment>